<dbReference type="GO" id="GO:0004525">
    <property type="term" value="F:ribonuclease III activity"/>
    <property type="evidence" value="ECO:0007669"/>
    <property type="project" value="InterPro"/>
</dbReference>
<accession>E9GNH0</accession>
<dbReference type="InterPro" id="IPR000999">
    <property type="entry name" value="RNase_III_dom"/>
</dbReference>
<dbReference type="PROSITE" id="PS50142">
    <property type="entry name" value="RNASE_3_2"/>
    <property type="match status" value="1"/>
</dbReference>
<evidence type="ECO:0000259" key="2">
    <source>
        <dbReference type="PROSITE" id="PS50142"/>
    </source>
</evidence>
<gene>
    <name evidence="3" type="ORF">DAPPUDRAFT_319983</name>
</gene>
<sequence>MAEAKVVQVLVEMSHDKLMEFVDFVDRINGDVKQVDMDAEPVPRFLPESAAVKGFEEVLSYTFNDKEVLLEALTYGNSIRSLNDQRLEVIGDAALEFLAALQFFKQSSLYHSAGDISQLRSACVCDDIFS</sequence>
<dbReference type="InterPro" id="IPR036389">
    <property type="entry name" value="RNase_III_sf"/>
</dbReference>
<dbReference type="HOGENOM" id="CLU_2051938_0_0_1"/>
<dbReference type="STRING" id="6669.E9GNH0"/>
<feature type="domain" description="RNase III" evidence="2">
    <location>
        <begin position="52"/>
        <end position="130"/>
    </location>
</feature>
<evidence type="ECO:0000313" key="3">
    <source>
        <dbReference type="EMBL" id="EFX79029.1"/>
    </source>
</evidence>
<evidence type="ECO:0000313" key="4">
    <source>
        <dbReference type="Proteomes" id="UP000000305"/>
    </source>
</evidence>
<dbReference type="Proteomes" id="UP000000305">
    <property type="component" value="Unassembled WGS sequence"/>
</dbReference>
<dbReference type="PhylomeDB" id="E9GNH0"/>
<dbReference type="SUPFAM" id="SSF69065">
    <property type="entry name" value="RNase III domain-like"/>
    <property type="match status" value="1"/>
</dbReference>
<organism evidence="3 4">
    <name type="scientific">Daphnia pulex</name>
    <name type="common">Water flea</name>
    <dbReference type="NCBI Taxonomy" id="6669"/>
    <lineage>
        <taxon>Eukaryota</taxon>
        <taxon>Metazoa</taxon>
        <taxon>Ecdysozoa</taxon>
        <taxon>Arthropoda</taxon>
        <taxon>Crustacea</taxon>
        <taxon>Branchiopoda</taxon>
        <taxon>Diplostraca</taxon>
        <taxon>Cladocera</taxon>
        <taxon>Anomopoda</taxon>
        <taxon>Daphniidae</taxon>
        <taxon>Daphnia</taxon>
    </lineage>
</organism>
<dbReference type="PANTHER" id="PTHR14950:SF37">
    <property type="entry name" value="ENDORIBONUCLEASE DICER"/>
    <property type="match status" value="1"/>
</dbReference>
<dbReference type="InParanoid" id="E9GNH0"/>
<keyword evidence="1" id="KW-0378">Hydrolase</keyword>
<reference evidence="3 4" key="1">
    <citation type="journal article" date="2011" name="Science">
        <title>The ecoresponsive genome of Daphnia pulex.</title>
        <authorList>
            <person name="Colbourne J.K."/>
            <person name="Pfrender M.E."/>
            <person name="Gilbert D."/>
            <person name="Thomas W.K."/>
            <person name="Tucker A."/>
            <person name="Oakley T.H."/>
            <person name="Tokishita S."/>
            <person name="Aerts A."/>
            <person name="Arnold G.J."/>
            <person name="Basu M.K."/>
            <person name="Bauer D.J."/>
            <person name="Caceres C.E."/>
            <person name="Carmel L."/>
            <person name="Casola C."/>
            <person name="Choi J.H."/>
            <person name="Detter J.C."/>
            <person name="Dong Q."/>
            <person name="Dusheyko S."/>
            <person name="Eads B.D."/>
            <person name="Frohlich T."/>
            <person name="Geiler-Samerotte K.A."/>
            <person name="Gerlach D."/>
            <person name="Hatcher P."/>
            <person name="Jogdeo S."/>
            <person name="Krijgsveld J."/>
            <person name="Kriventseva E.V."/>
            <person name="Kultz D."/>
            <person name="Laforsch C."/>
            <person name="Lindquist E."/>
            <person name="Lopez J."/>
            <person name="Manak J.R."/>
            <person name="Muller J."/>
            <person name="Pangilinan J."/>
            <person name="Patwardhan R.P."/>
            <person name="Pitluck S."/>
            <person name="Pritham E.J."/>
            <person name="Rechtsteiner A."/>
            <person name="Rho M."/>
            <person name="Rogozin I.B."/>
            <person name="Sakarya O."/>
            <person name="Salamov A."/>
            <person name="Schaack S."/>
            <person name="Shapiro H."/>
            <person name="Shiga Y."/>
            <person name="Skalitzky C."/>
            <person name="Smith Z."/>
            <person name="Souvorov A."/>
            <person name="Sung W."/>
            <person name="Tang Z."/>
            <person name="Tsuchiya D."/>
            <person name="Tu H."/>
            <person name="Vos H."/>
            <person name="Wang M."/>
            <person name="Wolf Y.I."/>
            <person name="Yamagata H."/>
            <person name="Yamada T."/>
            <person name="Ye Y."/>
            <person name="Shaw J.R."/>
            <person name="Andrews J."/>
            <person name="Crease T.J."/>
            <person name="Tang H."/>
            <person name="Lucas S.M."/>
            <person name="Robertson H.M."/>
            <person name="Bork P."/>
            <person name="Koonin E.V."/>
            <person name="Zdobnov E.M."/>
            <person name="Grigoriev I.V."/>
            <person name="Lynch M."/>
            <person name="Boore J.L."/>
        </authorList>
    </citation>
    <scope>NUCLEOTIDE SEQUENCE [LARGE SCALE GENOMIC DNA]</scope>
</reference>
<dbReference type="Gene3D" id="1.10.1520.10">
    <property type="entry name" value="Ribonuclease III domain"/>
    <property type="match status" value="1"/>
</dbReference>
<name>E9GNH0_DAPPU</name>
<dbReference type="CDD" id="cd00593">
    <property type="entry name" value="RIBOc"/>
    <property type="match status" value="1"/>
</dbReference>
<dbReference type="AlphaFoldDB" id="E9GNH0"/>
<keyword evidence="4" id="KW-1185">Reference proteome</keyword>
<evidence type="ECO:0000256" key="1">
    <source>
        <dbReference type="ARBA" id="ARBA00022801"/>
    </source>
</evidence>
<dbReference type="GO" id="GO:0006396">
    <property type="term" value="P:RNA processing"/>
    <property type="evidence" value="ECO:0007669"/>
    <property type="project" value="InterPro"/>
</dbReference>
<dbReference type="EMBL" id="GL732554">
    <property type="protein sequence ID" value="EFX79029.1"/>
    <property type="molecule type" value="Genomic_DNA"/>
</dbReference>
<dbReference type="PANTHER" id="PTHR14950">
    <property type="entry name" value="DICER-RELATED"/>
    <property type="match status" value="1"/>
</dbReference>
<protein>
    <recommendedName>
        <fullName evidence="2">RNase III domain-containing protein</fullName>
    </recommendedName>
</protein>
<proteinExistence type="predicted"/>
<dbReference type="KEGG" id="dpx:DAPPUDRAFT_319983"/>